<dbReference type="GO" id="GO:0008270">
    <property type="term" value="F:zinc ion binding"/>
    <property type="evidence" value="ECO:0007669"/>
    <property type="project" value="UniProtKB-KW"/>
</dbReference>
<dbReference type="AlphaFoldDB" id="X6MUP6"/>
<name>X6MUP6_RETFI</name>
<evidence type="ECO:0000256" key="2">
    <source>
        <dbReference type="ARBA" id="ARBA00022490"/>
    </source>
</evidence>
<evidence type="ECO:0000256" key="5">
    <source>
        <dbReference type="ARBA" id="ARBA00022833"/>
    </source>
</evidence>
<comment type="subcellular location">
    <subcellularLocation>
        <location evidence="1">Cytoplasm</location>
    </subcellularLocation>
</comment>
<evidence type="ECO:0000256" key="6">
    <source>
        <dbReference type="ARBA" id="ARBA00022859"/>
    </source>
</evidence>
<organism evidence="8 9">
    <name type="scientific">Reticulomyxa filosa</name>
    <dbReference type="NCBI Taxonomy" id="46433"/>
    <lineage>
        <taxon>Eukaryota</taxon>
        <taxon>Sar</taxon>
        <taxon>Rhizaria</taxon>
        <taxon>Retaria</taxon>
        <taxon>Foraminifera</taxon>
        <taxon>Monothalamids</taxon>
        <taxon>Reticulomyxidae</taxon>
        <taxon>Reticulomyxa</taxon>
    </lineage>
</organism>
<dbReference type="GO" id="GO:0002376">
    <property type="term" value="P:immune system process"/>
    <property type="evidence" value="ECO:0007669"/>
    <property type="project" value="UniProtKB-KW"/>
</dbReference>
<sequence length="1208" mass="140808">MHFESAIPTILQFAKDWYGDCKEYETILVMCQQVQMQVLGAKHFGTQVIDQTKLNAALPHIMRLLENGWLNDKTTIPSALEYMLEGGHIALDKRPHFVRDVLTTVKNFERFDTPNKKIVYRSVITDIFHNAHELTQSVQHATDKIRLQILEELVLNQWNDDTFGLDTYKAVLLNRVLERIYMNTLNVEYNGSNQNISNISSIKTRLFQCIDSILSITKTHYISEIENSHELHAIMHQTSKLLTHFNKSNKCYQRSLHIWFLKQFYVTKGMGWTQMLFTNKAIRTNYLIFADPKMSDVFSVFKYLPPNLPSTDPFIGIYRDTYTNFKDKLLQGINSGNVDVQYNGNKSDFIPLLSAALSLSNLYGIAFNANFKNVKDYLLQCNVLNSDIEQNFVKVLLSEQLPPTASGLRLTYDSDASNAYIPRLCFHFLGTLQIMNKNPFQVLILNPEIYMNGHLPAMPENLLMNVIRIMKKEKRNGDTFTVRYCPNMHPFVINQCGHPTERVICAVDGCGKEIGDTTHRSRNTGLKQLEIPKGYILDGSDEELSVGDSFWRYEGDTQIRRITEVTCTLIRLLIHLALLIRNAAVPEGCKKLQKLLQKTDTAEVTKFLQKQAIGYFRLLGKITCLNDELLAMALHQLLNALPQTFNQRYPNGLDGTDLTTTYKFETKFEKWYCEFFRQTIQFNELNNRSKIAVDEDKALKVIISEIEETKAIDSFYREQYVPHLFLTIHKVSFDDLANRFMTEPSLKNRHPLLYHVMCAKDELWSVKYLPVVGQWMKYVYFHYSQQISRQECQRKTITQAIEEWKQKGYGSELESYQQLWSGFKTCWNTLANRKVRNDCKSFVIPKLYNDDSISLEFSIAQNNENGLILVKIIELLQDANNAFLEDVMMESKMHANNEEKYDAKDEDFNQMQKAMGKNKSLFDIHRNDIVTEIIRQWSLPSLEYGVINQNRNNIFGFKSYRFIKNRQFLEISVPFFQFSSQLNIKNCVAIVEKNNRELKTEPIDQPLLRTFLSSLKSQSEIQRALEILNEVIVFVSQNIKIIDLDKKFVELLEQMSFDEKSCKLFMVDLEEQQKSFILCRHICNLWRLLDNTVQLEFVNKSTIDNYVLDIYKLPLIEPLKQQLQVMIQKTSLGIIKEILDAWREVVQSEGQSIRDLSKKEPFSNWLDKVMFYDNELEFFPKELLTWEYCANGYAYLYELFNATQVIDI</sequence>
<evidence type="ECO:0000313" key="9">
    <source>
        <dbReference type="Proteomes" id="UP000023152"/>
    </source>
</evidence>
<keyword evidence="2" id="KW-0963">Cytoplasm</keyword>
<evidence type="ECO:0000259" key="7">
    <source>
        <dbReference type="PROSITE" id="PS51981"/>
    </source>
</evidence>
<dbReference type="Proteomes" id="UP000023152">
    <property type="component" value="Unassembled WGS sequence"/>
</dbReference>
<reference evidence="8 9" key="1">
    <citation type="journal article" date="2013" name="Curr. Biol.">
        <title>The Genome of the Foraminiferan Reticulomyxa filosa.</title>
        <authorList>
            <person name="Glockner G."/>
            <person name="Hulsmann N."/>
            <person name="Schleicher M."/>
            <person name="Noegel A.A."/>
            <person name="Eichinger L."/>
            <person name="Gallinger C."/>
            <person name="Pawlowski J."/>
            <person name="Sierra R."/>
            <person name="Euteneuer U."/>
            <person name="Pillet L."/>
            <person name="Moustafa A."/>
            <person name="Platzer M."/>
            <person name="Groth M."/>
            <person name="Szafranski K."/>
            <person name="Schliwa M."/>
        </authorList>
    </citation>
    <scope>NUCLEOTIDE SEQUENCE [LARGE SCALE GENOMIC DNA]</scope>
</reference>
<proteinExistence type="predicted"/>
<evidence type="ECO:0000256" key="1">
    <source>
        <dbReference type="ARBA" id="ARBA00004496"/>
    </source>
</evidence>
<keyword evidence="6" id="KW-0391">Immunity</keyword>
<dbReference type="Pfam" id="PF20173">
    <property type="entry name" value="ZnF_RZ-type"/>
    <property type="match status" value="1"/>
</dbReference>
<dbReference type="GO" id="GO:0005737">
    <property type="term" value="C:cytoplasm"/>
    <property type="evidence" value="ECO:0007669"/>
    <property type="project" value="UniProtKB-SubCell"/>
</dbReference>
<dbReference type="PROSITE" id="PS51981">
    <property type="entry name" value="ZF_RZ"/>
    <property type="match status" value="1"/>
</dbReference>
<evidence type="ECO:0000256" key="4">
    <source>
        <dbReference type="ARBA" id="ARBA00022771"/>
    </source>
</evidence>
<keyword evidence="9" id="KW-1185">Reference proteome</keyword>
<feature type="domain" description="RZ-type" evidence="7">
    <location>
        <begin position="458"/>
        <end position="542"/>
    </location>
</feature>
<keyword evidence="4" id="KW-0863">Zinc-finger</keyword>
<dbReference type="InterPro" id="IPR046439">
    <property type="entry name" value="ZF_RZ_dom"/>
</dbReference>
<keyword evidence="3" id="KW-0479">Metal-binding</keyword>
<dbReference type="EMBL" id="ASPP01016144">
    <property type="protein sequence ID" value="ETO17713.1"/>
    <property type="molecule type" value="Genomic_DNA"/>
</dbReference>
<accession>X6MUP6</accession>
<evidence type="ECO:0000256" key="3">
    <source>
        <dbReference type="ARBA" id="ARBA00022723"/>
    </source>
</evidence>
<protein>
    <recommendedName>
        <fullName evidence="7">RZ-type domain-containing protein</fullName>
    </recommendedName>
</protein>
<keyword evidence="5" id="KW-0862">Zinc</keyword>
<comment type="caution">
    <text evidence="8">The sequence shown here is derived from an EMBL/GenBank/DDBJ whole genome shotgun (WGS) entry which is preliminary data.</text>
</comment>
<evidence type="ECO:0000313" key="8">
    <source>
        <dbReference type="EMBL" id="ETO17713.1"/>
    </source>
</evidence>
<gene>
    <name evidence="8" type="ORF">RFI_19603</name>
</gene>